<organism evidence="3 4">
    <name type="scientific">Botryobasidium botryosum (strain FD-172 SS1)</name>
    <dbReference type="NCBI Taxonomy" id="930990"/>
    <lineage>
        <taxon>Eukaryota</taxon>
        <taxon>Fungi</taxon>
        <taxon>Dikarya</taxon>
        <taxon>Basidiomycota</taxon>
        <taxon>Agaricomycotina</taxon>
        <taxon>Agaricomycetes</taxon>
        <taxon>Cantharellales</taxon>
        <taxon>Botryobasidiaceae</taxon>
        <taxon>Botryobasidium</taxon>
    </lineage>
</organism>
<dbReference type="STRING" id="930990.A0A067MDP5"/>
<sequence length="426" mass="46482">MHTPAQSLDLPDFARPPNLKVDGSNWSIYSIRMTLFLRARGLYQHVETKLDPPDPHSYPSRHLEFKQRDAAAKLIIASTVPDSLLLLVHDRPAAKGMWDALAQELGPKGAIFRAGFERAFRERSYESPENLSRLREQLAGAGGTISHDSYLCRTIQSMDAGFSGGAMARADFVAKVKKDPIANWTPSKHHLDNSIVLACDYDPSRMGEQAESDVQPEVANRSSEGDSMRTGVRGDVTGPDDDGASEVRDVSQPPSPVSWGVPHEAPTAKTPTAKPALSRAGSPDTRHEVYSTGVPHHISPYRKDFVTFAPIEPKVFKSALGSRLIATGIGDLPIFVPNGDDERPILLKNAYYAPKLTATLVSLPQLSQEWEGDLSIGSSREVLTATSDEGVVASIPMCDGLHQVTHKVSLDLISRAKRMAFEFCPV</sequence>
<dbReference type="Pfam" id="PF22936">
    <property type="entry name" value="Pol_BBD"/>
    <property type="match status" value="1"/>
</dbReference>
<evidence type="ECO:0000313" key="4">
    <source>
        <dbReference type="Proteomes" id="UP000027195"/>
    </source>
</evidence>
<evidence type="ECO:0000313" key="3">
    <source>
        <dbReference type="EMBL" id="KDQ10007.1"/>
    </source>
</evidence>
<protein>
    <recommendedName>
        <fullName evidence="2">Retrovirus-related Pol polyprotein from transposon TNT 1-94-like beta-barrel domain-containing protein</fullName>
    </recommendedName>
</protein>
<proteinExistence type="predicted"/>
<dbReference type="AlphaFoldDB" id="A0A067MDP5"/>
<dbReference type="OrthoDB" id="2741429at2759"/>
<evidence type="ECO:0000256" key="1">
    <source>
        <dbReference type="SAM" id="MobiDB-lite"/>
    </source>
</evidence>
<evidence type="ECO:0000259" key="2">
    <source>
        <dbReference type="Pfam" id="PF22936"/>
    </source>
</evidence>
<gene>
    <name evidence="3" type="ORF">BOTBODRAFT_36628</name>
</gene>
<dbReference type="EMBL" id="KL198072">
    <property type="protein sequence ID" value="KDQ10007.1"/>
    <property type="molecule type" value="Genomic_DNA"/>
</dbReference>
<accession>A0A067MDP5</accession>
<reference evidence="4" key="1">
    <citation type="journal article" date="2014" name="Proc. Natl. Acad. Sci. U.S.A.">
        <title>Extensive sampling of basidiomycete genomes demonstrates inadequacy of the white-rot/brown-rot paradigm for wood decay fungi.</title>
        <authorList>
            <person name="Riley R."/>
            <person name="Salamov A.A."/>
            <person name="Brown D.W."/>
            <person name="Nagy L.G."/>
            <person name="Floudas D."/>
            <person name="Held B.W."/>
            <person name="Levasseur A."/>
            <person name="Lombard V."/>
            <person name="Morin E."/>
            <person name="Otillar R."/>
            <person name="Lindquist E.A."/>
            <person name="Sun H."/>
            <person name="LaButti K.M."/>
            <person name="Schmutz J."/>
            <person name="Jabbour D."/>
            <person name="Luo H."/>
            <person name="Baker S.E."/>
            <person name="Pisabarro A.G."/>
            <person name="Walton J.D."/>
            <person name="Blanchette R.A."/>
            <person name="Henrissat B."/>
            <person name="Martin F."/>
            <person name="Cullen D."/>
            <person name="Hibbett D.S."/>
            <person name="Grigoriev I.V."/>
        </authorList>
    </citation>
    <scope>NUCLEOTIDE SEQUENCE [LARGE SCALE GENOMIC DNA]</scope>
    <source>
        <strain evidence="4">FD-172 SS1</strain>
    </source>
</reference>
<dbReference type="Proteomes" id="UP000027195">
    <property type="component" value="Unassembled WGS sequence"/>
</dbReference>
<dbReference type="InterPro" id="IPR054722">
    <property type="entry name" value="PolX-like_BBD"/>
</dbReference>
<dbReference type="InParanoid" id="A0A067MDP5"/>
<feature type="compositionally biased region" description="Low complexity" evidence="1">
    <location>
        <begin position="265"/>
        <end position="276"/>
    </location>
</feature>
<feature type="region of interest" description="Disordered" evidence="1">
    <location>
        <begin position="206"/>
        <end position="294"/>
    </location>
</feature>
<keyword evidence="4" id="KW-1185">Reference proteome</keyword>
<feature type="domain" description="Retrovirus-related Pol polyprotein from transposon TNT 1-94-like beta-barrel" evidence="2">
    <location>
        <begin position="292"/>
        <end position="368"/>
    </location>
</feature>
<dbReference type="HOGENOM" id="CLU_626973_0_0_1"/>
<name>A0A067MDP5_BOTB1</name>